<gene>
    <name evidence="3" type="ORF">LG632_25350</name>
</gene>
<reference evidence="3 4" key="1">
    <citation type="submission" date="2021-10" db="EMBL/GenBank/DDBJ databases">
        <title>Streptomyces sp. strain SMC 277, a novel streptomycete isolated from soil.</title>
        <authorList>
            <person name="Chanama M."/>
        </authorList>
    </citation>
    <scope>NUCLEOTIDE SEQUENCE [LARGE SCALE GENOMIC DNA]</scope>
    <source>
        <strain evidence="3 4">SMC 277</strain>
    </source>
</reference>
<dbReference type="Pfam" id="PF21926">
    <property type="entry name" value="FeeM"/>
    <property type="match status" value="1"/>
</dbReference>
<dbReference type="InterPro" id="IPR054597">
    <property type="entry name" value="FeeM_cat"/>
</dbReference>
<feature type="domain" description="N-acyl amino acid synthase FeeM catalytic core" evidence="2">
    <location>
        <begin position="64"/>
        <end position="188"/>
    </location>
</feature>
<feature type="region of interest" description="Disordered" evidence="1">
    <location>
        <begin position="1"/>
        <end position="21"/>
    </location>
</feature>
<evidence type="ECO:0000256" key="1">
    <source>
        <dbReference type="SAM" id="MobiDB-lite"/>
    </source>
</evidence>
<evidence type="ECO:0000313" key="3">
    <source>
        <dbReference type="EMBL" id="MCB5182685.1"/>
    </source>
</evidence>
<dbReference type="EMBL" id="JAJAUY010000142">
    <property type="protein sequence ID" value="MCB5182685.1"/>
    <property type="molecule type" value="Genomic_DNA"/>
</dbReference>
<dbReference type="Gene3D" id="3.40.630.30">
    <property type="match status" value="1"/>
</dbReference>
<dbReference type="InterPro" id="IPR016181">
    <property type="entry name" value="Acyl_CoA_acyltransferase"/>
</dbReference>
<dbReference type="Proteomes" id="UP001199054">
    <property type="component" value="Unassembled WGS sequence"/>
</dbReference>
<keyword evidence="4" id="KW-1185">Reference proteome</keyword>
<dbReference type="SUPFAM" id="SSF55729">
    <property type="entry name" value="Acyl-CoA N-acyltransferases (Nat)"/>
    <property type="match status" value="1"/>
</dbReference>
<proteinExistence type="predicted"/>
<sequence>MELTRLQRDTGGRTTRDREPGTLSVHVVADASDRRDLRELREFRELYAAGSPTAAPPPVWDGYDEEALLLLCRDGDRPVGALRLTRHWAEHGELLPYFPELPDVLRAEPVGFASIGRVLLAPTHRASADVAAALFHAGGTWCAGTTPLRRYASAVLPSVVRFHRLFGARVSRGPVPAPGLRDGLVLMTGTLRATAERTAGWLTARRWALVDTAPPVPPAVWRRT</sequence>
<accession>A0ABS8BDK0</accession>
<name>A0ABS8BDK0_9ACTN</name>
<comment type="caution">
    <text evidence="3">The sequence shown here is derived from an EMBL/GenBank/DDBJ whole genome shotgun (WGS) entry which is preliminary data.</text>
</comment>
<evidence type="ECO:0000313" key="4">
    <source>
        <dbReference type="Proteomes" id="UP001199054"/>
    </source>
</evidence>
<feature type="compositionally biased region" description="Basic and acidic residues" evidence="1">
    <location>
        <begin position="1"/>
        <end position="20"/>
    </location>
</feature>
<organism evidence="3 4">
    <name type="scientific">Streptomyces antimicrobicus</name>
    <dbReference type="NCBI Taxonomy" id="2883108"/>
    <lineage>
        <taxon>Bacteria</taxon>
        <taxon>Bacillati</taxon>
        <taxon>Actinomycetota</taxon>
        <taxon>Actinomycetes</taxon>
        <taxon>Kitasatosporales</taxon>
        <taxon>Streptomycetaceae</taxon>
        <taxon>Streptomyces</taxon>
    </lineage>
</organism>
<protein>
    <recommendedName>
        <fullName evidence="2">N-acyl amino acid synthase FeeM catalytic core domain-containing protein</fullName>
    </recommendedName>
</protein>
<evidence type="ECO:0000259" key="2">
    <source>
        <dbReference type="Pfam" id="PF21926"/>
    </source>
</evidence>
<dbReference type="RefSeq" id="WP_226729872.1">
    <property type="nucleotide sequence ID" value="NZ_JAJAUY010000142.1"/>
</dbReference>